<evidence type="ECO:0000313" key="5">
    <source>
        <dbReference type="Proteomes" id="UP000618579"/>
    </source>
</evidence>
<sequence length="88" mass="9363">MKMCKVLGNIVATIKTKSHHGLKLMVVQSVDERGEPYSDPFIAVDCAQAGVGDIVLVVEEGGSAREVMKRPEGAVDAVIVGIIDDLNK</sequence>
<keyword evidence="3" id="KW-1283">Bacterial microcompartment</keyword>
<keyword evidence="5" id="KW-1185">Reference proteome</keyword>
<protein>
    <recommendedName>
        <fullName evidence="6">Ethanolamine utilization protein EutN</fullName>
    </recommendedName>
</protein>
<reference evidence="4 5" key="1">
    <citation type="submission" date="2019-10" db="EMBL/GenBank/DDBJ databases">
        <title>Description of Paenibacillus pedi sp. nov.</title>
        <authorList>
            <person name="Carlier A."/>
            <person name="Qi S."/>
        </authorList>
    </citation>
    <scope>NUCLEOTIDE SEQUENCE [LARGE SCALE GENOMIC DNA]</scope>
    <source>
        <strain evidence="4 5">LMG 31457</strain>
    </source>
</reference>
<proteinExistence type="predicted"/>
<dbReference type="PROSITE" id="PS51932">
    <property type="entry name" value="BMV"/>
    <property type="match status" value="1"/>
</dbReference>
<evidence type="ECO:0000256" key="2">
    <source>
        <dbReference type="ARBA" id="ARBA00023669"/>
    </source>
</evidence>
<dbReference type="CDD" id="cd01614">
    <property type="entry name" value="EutN_CcmL"/>
    <property type="match status" value="1"/>
</dbReference>
<dbReference type="PANTHER" id="PTHR36539">
    <property type="entry name" value="ETHANOLAMINE UTILIZATION PROTEIN EUTN"/>
    <property type="match status" value="1"/>
</dbReference>
<evidence type="ECO:0008006" key="6">
    <source>
        <dbReference type="Google" id="ProtNLM"/>
    </source>
</evidence>
<dbReference type="RefSeq" id="WP_171682693.1">
    <property type="nucleotide sequence ID" value="NZ_WHNZ01000015.1"/>
</dbReference>
<evidence type="ECO:0000313" key="4">
    <source>
        <dbReference type="EMBL" id="NOU99841.1"/>
    </source>
</evidence>
<comment type="subcellular location">
    <subcellularLocation>
        <location evidence="1">Carboxysome</location>
    </subcellularLocation>
</comment>
<dbReference type="EMBL" id="WHNZ01000015">
    <property type="protein sequence ID" value="NOU99841.1"/>
    <property type="molecule type" value="Genomic_DNA"/>
</dbReference>
<name>A0ABX1ZLU0_9BACL</name>
<evidence type="ECO:0000256" key="3">
    <source>
        <dbReference type="ARBA" id="ARBA00024446"/>
    </source>
</evidence>
<dbReference type="InterPro" id="IPR036677">
    <property type="entry name" value="EutN_CcmL_sf"/>
</dbReference>
<gene>
    <name evidence="4" type="ORF">GC097_07420</name>
</gene>
<organism evidence="4 5">
    <name type="scientific">Paenibacillus planticolens</name>
    <dbReference type="NCBI Taxonomy" id="2654976"/>
    <lineage>
        <taxon>Bacteria</taxon>
        <taxon>Bacillati</taxon>
        <taxon>Bacillota</taxon>
        <taxon>Bacilli</taxon>
        <taxon>Bacillales</taxon>
        <taxon>Paenibacillaceae</taxon>
        <taxon>Paenibacillus</taxon>
    </lineage>
</organism>
<dbReference type="Pfam" id="PF03319">
    <property type="entry name" value="EutN_CcmL"/>
    <property type="match status" value="1"/>
</dbReference>
<keyword evidence="2" id="KW-1282">Carboxysome</keyword>
<comment type="caution">
    <text evidence="4">The sequence shown here is derived from an EMBL/GenBank/DDBJ whole genome shotgun (WGS) entry which is preliminary data.</text>
</comment>
<dbReference type="Proteomes" id="UP000618579">
    <property type="component" value="Unassembled WGS sequence"/>
</dbReference>
<dbReference type="SUPFAM" id="SSF159133">
    <property type="entry name" value="EutN/CcmL-like"/>
    <property type="match status" value="1"/>
</dbReference>
<dbReference type="InterPro" id="IPR004992">
    <property type="entry name" value="EutN_CcmL"/>
</dbReference>
<dbReference type="Gene3D" id="2.40.50.220">
    <property type="entry name" value="EutN/Ccml"/>
    <property type="match status" value="1"/>
</dbReference>
<accession>A0ABX1ZLU0</accession>
<evidence type="ECO:0000256" key="1">
    <source>
        <dbReference type="ARBA" id="ARBA00023587"/>
    </source>
</evidence>